<keyword evidence="8" id="KW-0134">Cell wall</keyword>
<keyword evidence="11 23" id="KW-0732">Signal</keyword>
<evidence type="ECO:0000256" key="18">
    <source>
        <dbReference type="ARBA" id="ARBA00023326"/>
    </source>
</evidence>
<evidence type="ECO:0000256" key="6">
    <source>
        <dbReference type="ARBA" id="ARBA00019762"/>
    </source>
</evidence>
<dbReference type="GO" id="GO:0009277">
    <property type="term" value="C:fungal-type cell wall"/>
    <property type="evidence" value="ECO:0007669"/>
    <property type="project" value="TreeGrafter"/>
</dbReference>
<keyword evidence="17" id="KW-0961">Cell wall biogenesis/degradation</keyword>
<evidence type="ECO:0000256" key="16">
    <source>
        <dbReference type="ARBA" id="ARBA00023288"/>
    </source>
</evidence>
<keyword evidence="14" id="KW-0325">Glycoprotein</keyword>
<dbReference type="EC" id="3.2.1.39" evidence="5"/>
<keyword evidence="9" id="KW-0964">Secreted</keyword>
<keyword evidence="16" id="KW-0449">Lipoprotein</keyword>
<name>A0A9W4XJS2_9PLEO</name>
<dbReference type="GO" id="GO:0098552">
    <property type="term" value="C:side of membrane"/>
    <property type="evidence" value="ECO:0007669"/>
    <property type="project" value="UniProtKB-KW"/>
</dbReference>
<dbReference type="GO" id="GO:0000272">
    <property type="term" value="P:polysaccharide catabolic process"/>
    <property type="evidence" value="ECO:0007669"/>
    <property type="project" value="UniProtKB-KW"/>
</dbReference>
<comment type="catalytic activity">
    <reaction evidence="1">
        <text>Hydrolysis of (1-&gt;3)-beta-D-glucosidic linkages in (1-&gt;3)-beta-D-glucans.</text>
        <dbReference type="EC" id="3.2.1.39"/>
    </reaction>
</comment>
<feature type="region of interest" description="Disordered" evidence="22">
    <location>
        <begin position="325"/>
        <end position="348"/>
    </location>
</feature>
<evidence type="ECO:0000256" key="11">
    <source>
        <dbReference type="ARBA" id="ARBA00022729"/>
    </source>
</evidence>
<evidence type="ECO:0000256" key="1">
    <source>
        <dbReference type="ARBA" id="ARBA00000382"/>
    </source>
</evidence>
<evidence type="ECO:0000256" key="20">
    <source>
        <dbReference type="ARBA" id="ARBA00032134"/>
    </source>
</evidence>
<keyword evidence="7" id="KW-1003">Cell membrane</keyword>
<evidence type="ECO:0000256" key="5">
    <source>
        <dbReference type="ARBA" id="ARBA00012780"/>
    </source>
</evidence>
<evidence type="ECO:0000256" key="19">
    <source>
        <dbReference type="ARBA" id="ARBA00025152"/>
    </source>
</evidence>
<dbReference type="GO" id="GO:0071555">
    <property type="term" value="P:cell wall organization"/>
    <property type="evidence" value="ECO:0007669"/>
    <property type="project" value="UniProtKB-KW"/>
</dbReference>
<dbReference type="PANTHER" id="PTHR16631:SF13">
    <property type="entry name" value="GLUCAN ENDO-1,3-BETA-GLUCOSIDASE EGLC-RELATED"/>
    <property type="match status" value="1"/>
</dbReference>
<accession>A0A9W4XJS2</accession>
<evidence type="ECO:0000256" key="14">
    <source>
        <dbReference type="ARBA" id="ARBA00023180"/>
    </source>
</evidence>
<evidence type="ECO:0000256" key="23">
    <source>
        <dbReference type="SAM" id="SignalP"/>
    </source>
</evidence>
<dbReference type="PANTHER" id="PTHR16631">
    <property type="entry name" value="GLUCAN 1,3-BETA-GLUCOSIDASE"/>
    <property type="match status" value="1"/>
</dbReference>
<comment type="caution">
    <text evidence="24">The sequence shown here is derived from an EMBL/GenBank/DDBJ whole genome shotgun (WGS) entry which is preliminary data.</text>
</comment>
<evidence type="ECO:0000256" key="4">
    <source>
        <dbReference type="ARBA" id="ARBA00008773"/>
    </source>
</evidence>
<evidence type="ECO:0000256" key="21">
    <source>
        <dbReference type="ARBA" id="ARBA00032906"/>
    </source>
</evidence>
<dbReference type="OrthoDB" id="77201at2759"/>
<evidence type="ECO:0000256" key="22">
    <source>
        <dbReference type="SAM" id="MobiDB-lite"/>
    </source>
</evidence>
<proteinExistence type="inferred from homology"/>
<dbReference type="AlphaFoldDB" id="A0A9W4XJS2"/>
<gene>
    <name evidence="24" type="ORF">PDIGIT_LOCUS7595</name>
</gene>
<dbReference type="Gene3D" id="3.20.20.80">
    <property type="entry name" value="Glycosidases"/>
    <property type="match status" value="1"/>
</dbReference>
<evidence type="ECO:0000256" key="10">
    <source>
        <dbReference type="ARBA" id="ARBA00022622"/>
    </source>
</evidence>
<dbReference type="Proteomes" id="UP001152607">
    <property type="component" value="Unassembled WGS sequence"/>
</dbReference>
<sequence length="377" mass="41364">MICTSVFAFTAALLAPAIAAPIVVRTDSLSNSTGMVTSNATAHAGFSYGAFWPKDESPKTYEDFLRLFNQAKSLPGTSVSFNSARLFQTAQWQKPTEPSEAFKAAIETETTLLLGLWLSAMPTELEALNAAFETHGQKLADLVVGISVGNEDIYRTSPECAKHNDNQPCPMQATPEEVKSNVTAVRDAMKQWDHLFKAPPPIGHTDVAQFAAQDGLDFIGTTVYPFWGNEPIDKAQESTAKTLAEVAKNASDKPIWITETGWPSSGKEEGTGSGSVDDMRKYWVDVGCQAFGKQNIWWFQLEKDTLDDFDWGILDPATKKPKFDLGCPGSSASAQSASSPSEVHISRASDQPRLLDRNNFFENARIGLHKTFVEWRK</sequence>
<dbReference type="PROSITE" id="PS00587">
    <property type="entry name" value="GLYCOSYL_HYDROL_F17"/>
    <property type="match status" value="1"/>
</dbReference>
<comment type="similarity">
    <text evidence="4">Belongs to the glycosyl hydrolase 17 family.</text>
</comment>
<evidence type="ECO:0000256" key="12">
    <source>
        <dbReference type="ARBA" id="ARBA00022801"/>
    </source>
</evidence>
<evidence type="ECO:0000256" key="3">
    <source>
        <dbReference type="ARBA" id="ARBA00004609"/>
    </source>
</evidence>
<keyword evidence="10" id="KW-0336">GPI-anchor</keyword>
<evidence type="ECO:0000256" key="15">
    <source>
        <dbReference type="ARBA" id="ARBA00023277"/>
    </source>
</evidence>
<feature type="chain" id="PRO_5040949890" description="Probable glucan endo-1,3-beta-glucosidase eglC" evidence="23">
    <location>
        <begin position="20"/>
        <end position="377"/>
    </location>
</feature>
<dbReference type="SUPFAM" id="SSF51445">
    <property type="entry name" value="(Trans)glycosidases"/>
    <property type="match status" value="1"/>
</dbReference>
<dbReference type="InterPro" id="IPR000490">
    <property type="entry name" value="Glyco_hydro_17"/>
</dbReference>
<dbReference type="InterPro" id="IPR017853">
    <property type="entry name" value="GH"/>
</dbReference>
<evidence type="ECO:0000256" key="8">
    <source>
        <dbReference type="ARBA" id="ARBA00022512"/>
    </source>
</evidence>
<dbReference type="GO" id="GO:0042973">
    <property type="term" value="F:glucan endo-1,3-beta-D-glucosidase activity"/>
    <property type="evidence" value="ECO:0007669"/>
    <property type="project" value="UniProtKB-EC"/>
</dbReference>
<dbReference type="GO" id="GO:0005886">
    <property type="term" value="C:plasma membrane"/>
    <property type="evidence" value="ECO:0007669"/>
    <property type="project" value="UniProtKB-SubCell"/>
</dbReference>
<keyword evidence="18" id="KW-0624">Polysaccharide degradation</keyword>
<evidence type="ECO:0000313" key="25">
    <source>
        <dbReference type="Proteomes" id="UP001152607"/>
    </source>
</evidence>
<keyword evidence="13" id="KW-0472">Membrane</keyword>
<dbReference type="InterPro" id="IPR050732">
    <property type="entry name" value="Beta-glucan_modifiers"/>
</dbReference>
<evidence type="ECO:0000256" key="13">
    <source>
        <dbReference type="ARBA" id="ARBA00023136"/>
    </source>
</evidence>
<evidence type="ECO:0000256" key="7">
    <source>
        <dbReference type="ARBA" id="ARBA00022475"/>
    </source>
</evidence>
<protein>
    <recommendedName>
        <fullName evidence="6">Probable glucan endo-1,3-beta-glucosidase eglC</fullName>
        <ecNumber evidence="5">3.2.1.39</ecNumber>
    </recommendedName>
    <alternativeName>
        <fullName evidence="20">Endo-1,3-beta-glucanase eglC</fullName>
    </alternativeName>
    <alternativeName>
        <fullName evidence="21">Laminarinase eglC</fullName>
    </alternativeName>
</protein>
<dbReference type="GO" id="GO:0009986">
    <property type="term" value="C:cell surface"/>
    <property type="evidence" value="ECO:0007669"/>
    <property type="project" value="TreeGrafter"/>
</dbReference>
<evidence type="ECO:0000256" key="2">
    <source>
        <dbReference type="ARBA" id="ARBA00004191"/>
    </source>
</evidence>
<feature type="signal peptide" evidence="23">
    <location>
        <begin position="1"/>
        <end position="19"/>
    </location>
</feature>
<comment type="function">
    <text evidence="19">Glucanases play a role in cell expansion during growth, in cell-cell fusion during mating, and in spore release during sporulation. This enzyme may be involved in beta-glucan degradation and also function biosynthetically as a transglycosylase.</text>
</comment>
<evidence type="ECO:0000313" key="24">
    <source>
        <dbReference type="EMBL" id="CAI6334534.1"/>
    </source>
</evidence>
<dbReference type="GO" id="GO:0005576">
    <property type="term" value="C:extracellular region"/>
    <property type="evidence" value="ECO:0007669"/>
    <property type="project" value="TreeGrafter"/>
</dbReference>
<evidence type="ECO:0000256" key="17">
    <source>
        <dbReference type="ARBA" id="ARBA00023316"/>
    </source>
</evidence>
<dbReference type="EMBL" id="CAOQHR010000005">
    <property type="protein sequence ID" value="CAI6334534.1"/>
    <property type="molecule type" value="Genomic_DNA"/>
</dbReference>
<reference evidence="24" key="1">
    <citation type="submission" date="2023-01" db="EMBL/GenBank/DDBJ databases">
        <authorList>
            <person name="Van Ghelder C."/>
            <person name="Rancurel C."/>
        </authorList>
    </citation>
    <scope>NUCLEOTIDE SEQUENCE</scope>
    <source>
        <strain evidence="24">CNCM I-4278</strain>
    </source>
</reference>
<feature type="compositionally biased region" description="Low complexity" evidence="22">
    <location>
        <begin position="330"/>
        <end position="341"/>
    </location>
</feature>
<organism evidence="24 25">
    <name type="scientific">Periconia digitata</name>
    <dbReference type="NCBI Taxonomy" id="1303443"/>
    <lineage>
        <taxon>Eukaryota</taxon>
        <taxon>Fungi</taxon>
        <taxon>Dikarya</taxon>
        <taxon>Ascomycota</taxon>
        <taxon>Pezizomycotina</taxon>
        <taxon>Dothideomycetes</taxon>
        <taxon>Pleosporomycetidae</taxon>
        <taxon>Pleosporales</taxon>
        <taxon>Massarineae</taxon>
        <taxon>Periconiaceae</taxon>
        <taxon>Periconia</taxon>
    </lineage>
</organism>
<keyword evidence="25" id="KW-1185">Reference proteome</keyword>
<evidence type="ECO:0000256" key="9">
    <source>
        <dbReference type="ARBA" id="ARBA00022525"/>
    </source>
</evidence>
<keyword evidence="15" id="KW-0119">Carbohydrate metabolism</keyword>
<comment type="subcellular location">
    <subcellularLocation>
        <location evidence="3">Cell membrane</location>
        <topology evidence="3">Lipid-anchor</topology>
        <topology evidence="3">GPI-anchor</topology>
    </subcellularLocation>
    <subcellularLocation>
        <location evidence="2">Secreted</location>
        <location evidence="2">Cell wall</location>
    </subcellularLocation>
</comment>
<keyword evidence="12" id="KW-0378">Hydrolase</keyword>